<gene>
    <name evidence="5" type="ORF">PF001_g24579</name>
    <name evidence="4" type="ORF">PF005_g25462</name>
    <name evidence="3" type="ORF">PF006_g24627</name>
    <name evidence="2" type="ORF">PF007_g25250</name>
    <name evidence="1" type="ORF">PF011_g24263</name>
</gene>
<evidence type="ECO:0000313" key="10">
    <source>
        <dbReference type="Proteomes" id="UP000460718"/>
    </source>
</evidence>
<dbReference type="Proteomes" id="UP000441208">
    <property type="component" value="Unassembled WGS sequence"/>
</dbReference>
<evidence type="ECO:0000313" key="7">
    <source>
        <dbReference type="Proteomes" id="UP000437068"/>
    </source>
</evidence>
<evidence type="ECO:0000313" key="3">
    <source>
        <dbReference type="EMBL" id="KAE9092687.1"/>
    </source>
</evidence>
<evidence type="ECO:0000313" key="9">
    <source>
        <dbReference type="Proteomes" id="UP000441208"/>
    </source>
</evidence>
<dbReference type="OrthoDB" id="123788at2759"/>
<dbReference type="Proteomes" id="UP000433483">
    <property type="component" value="Unassembled WGS sequence"/>
</dbReference>
<proteinExistence type="predicted"/>
<dbReference type="Proteomes" id="UP000460718">
    <property type="component" value="Unassembled WGS sequence"/>
</dbReference>
<evidence type="ECO:0000313" key="2">
    <source>
        <dbReference type="EMBL" id="KAE9074826.1"/>
    </source>
</evidence>
<dbReference type="EMBL" id="QXGB01002754">
    <property type="protein sequence ID" value="KAE9175280.1"/>
    <property type="molecule type" value="Genomic_DNA"/>
</dbReference>
<organism evidence="2 9">
    <name type="scientific">Phytophthora fragariae</name>
    <dbReference type="NCBI Taxonomy" id="53985"/>
    <lineage>
        <taxon>Eukaryota</taxon>
        <taxon>Sar</taxon>
        <taxon>Stramenopiles</taxon>
        <taxon>Oomycota</taxon>
        <taxon>Peronosporomycetes</taxon>
        <taxon>Peronosporales</taxon>
        <taxon>Peronosporaceae</taxon>
        <taxon>Phytophthora</taxon>
    </lineage>
</organism>
<dbReference type="EMBL" id="QXGA01002746">
    <property type="protein sequence ID" value="KAE9092687.1"/>
    <property type="molecule type" value="Genomic_DNA"/>
</dbReference>
<dbReference type="AlphaFoldDB" id="A0A6A3QGJ8"/>
<dbReference type="Proteomes" id="UP000437068">
    <property type="component" value="Unassembled WGS sequence"/>
</dbReference>
<dbReference type="EMBL" id="QXFW01002725">
    <property type="protein sequence ID" value="KAE8975927.1"/>
    <property type="molecule type" value="Genomic_DNA"/>
</dbReference>
<name>A0A6A3QGJ8_9STRA</name>
<sequence length="142" mass="16164">MAAFAAVCQVRVQQNTTPPTDDTVDNVMVDFLSELADVSGSSLPDFIRLVRGQTDEDPRPNKDLYELPTAPAAHLQDISDRWNAVVRDGVVPEWLPDRPHRQAHRPRNHGTIDDHLPQVWRHIRKGQKEGRYLIVRASLMDQ</sequence>
<dbReference type="Proteomes" id="UP000440732">
    <property type="component" value="Unassembled WGS sequence"/>
</dbReference>
<dbReference type="EMBL" id="QXGE01002716">
    <property type="protein sequence ID" value="KAE9279721.1"/>
    <property type="molecule type" value="Genomic_DNA"/>
</dbReference>
<reference evidence="6 7" key="1">
    <citation type="submission" date="2018-08" db="EMBL/GenBank/DDBJ databases">
        <title>Genomic investigation of the strawberry pathogen Phytophthora fragariae indicates pathogenicity is determined by transcriptional variation in three key races.</title>
        <authorList>
            <person name="Adams T.M."/>
            <person name="Armitage A.D."/>
            <person name="Sobczyk M.K."/>
            <person name="Bates H.J."/>
            <person name="Dunwell J.M."/>
            <person name="Nellist C.F."/>
            <person name="Harrison R.J."/>
        </authorList>
    </citation>
    <scope>NUCLEOTIDE SEQUENCE [LARGE SCALE GENOMIC DNA]</scope>
    <source>
        <strain evidence="5 7">A4</strain>
        <strain evidence="4 6">NOV-27</strain>
        <strain evidence="3 8">NOV-5</strain>
        <strain evidence="2 9">NOV-71</strain>
        <strain evidence="1 10">SCRP245</strain>
    </source>
</reference>
<accession>A0A6A3QGJ8</accession>
<keyword evidence="6" id="KW-1185">Reference proteome</keyword>
<evidence type="ECO:0000313" key="4">
    <source>
        <dbReference type="EMBL" id="KAE9175280.1"/>
    </source>
</evidence>
<comment type="caution">
    <text evidence="2">The sequence shown here is derived from an EMBL/GenBank/DDBJ whole genome shotgun (WGS) entry which is preliminary data.</text>
</comment>
<protein>
    <submittedName>
        <fullName evidence="2">Uncharacterized protein</fullName>
    </submittedName>
</protein>
<evidence type="ECO:0000313" key="1">
    <source>
        <dbReference type="EMBL" id="KAE8975927.1"/>
    </source>
</evidence>
<evidence type="ECO:0000313" key="8">
    <source>
        <dbReference type="Proteomes" id="UP000440732"/>
    </source>
</evidence>
<evidence type="ECO:0000313" key="6">
    <source>
        <dbReference type="Proteomes" id="UP000433483"/>
    </source>
</evidence>
<evidence type="ECO:0000313" key="5">
    <source>
        <dbReference type="EMBL" id="KAE9279721.1"/>
    </source>
</evidence>
<dbReference type="EMBL" id="QXFZ01002674">
    <property type="protein sequence ID" value="KAE9074826.1"/>
    <property type="molecule type" value="Genomic_DNA"/>
</dbReference>